<protein>
    <submittedName>
        <fullName evidence="7">Protein CBR-SRSX-32</fullName>
    </submittedName>
</protein>
<dbReference type="InParanoid" id="A8XUU9"/>
<evidence type="ECO:0000256" key="3">
    <source>
        <dbReference type="ARBA" id="ARBA00022989"/>
    </source>
</evidence>
<keyword evidence="3 5" id="KW-1133">Transmembrane helix</keyword>
<evidence type="ECO:0000256" key="2">
    <source>
        <dbReference type="ARBA" id="ARBA00022692"/>
    </source>
</evidence>
<dbReference type="PANTHER" id="PTHR23360:SF73">
    <property type="entry name" value="G-PROTEIN COUPLED RECEPTORS FAMILY 1 PROFILE DOMAIN-CONTAINING PROTEIN"/>
    <property type="match status" value="1"/>
</dbReference>
<dbReference type="HOGENOM" id="CLU_079993_0_0_1"/>
<keyword evidence="2 5" id="KW-0812">Transmembrane</keyword>
<feature type="transmembrane region" description="Helical" evidence="5">
    <location>
        <begin position="223"/>
        <end position="245"/>
    </location>
</feature>
<sequence>MVAEANIPLVPVVIFYLCCAIVSCIGNSIMIILFIKERNFHSPCHYMITFGCLADMLHLCGHFVFNYHIFADVTDTQANCYWMLFFTSIGKCMANPLRLMTGIDRFIACKSPVVYRALLERPALYICAQLVLPATYTSFLMVSGFIQRDPISYSNPSKFKYQSSIFRKIYCTVPLAFAGSTFSQFNTSGIFVNVAIVIVYFFTFLQLRSYAGATQMKVVFRSILWTVVLVIIGWSSVTIANQFAIFVAKDATTRKLIAIYAGIGVNMACASNFFVFYAINTEYRHAIRRLFGLASPQSARAMSIGPKSTTKVGATITLT</sequence>
<dbReference type="PROSITE" id="PS50262">
    <property type="entry name" value="G_PROTEIN_RECEP_F1_2"/>
    <property type="match status" value="1"/>
</dbReference>
<evidence type="ECO:0000313" key="9">
    <source>
        <dbReference type="WormBase" id="CBG19119"/>
    </source>
</evidence>
<feature type="transmembrane region" description="Helical" evidence="5">
    <location>
        <begin position="12"/>
        <end position="35"/>
    </location>
</feature>
<dbReference type="SUPFAM" id="SSF81321">
    <property type="entry name" value="Family A G protein-coupled receptor-like"/>
    <property type="match status" value="1"/>
</dbReference>
<reference evidence="7 8" key="1">
    <citation type="journal article" date="2003" name="PLoS Biol.">
        <title>The genome sequence of Caenorhabditis briggsae: a platform for comparative genomics.</title>
        <authorList>
            <person name="Stein L.D."/>
            <person name="Bao Z."/>
            <person name="Blasiar D."/>
            <person name="Blumenthal T."/>
            <person name="Brent M.R."/>
            <person name="Chen N."/>
            <person name="Chinwalla A."/>
            <person name="Clarke L."/>
            <person name="Clee C."/>
            <person name="Coghlan A."/>
            <person name="Coulson A."/>
            <person name="D'Eustachio P."/>
            <person name="Fitch D.H."/>
            <person name="Fulton L.A."/>
            <person name="Fulton R.E."/>
            <person name="Griffiths-Jones S."/>
            <person name="Harris T.W."/>
            <person name="Hillier L.W."/>
            <person name="Kamath R."/>
            <person name="Kuwabara P.E."/>
            <person name="Mardis E.R."/>
            <person name="Marra M.A."/>
            <person name="Miner T.L."/>
            <person name="Minx P."/>
            <person name="Mullikin J.C."/>
            <person name="Plumb R.W."/>
            <person name="Rogers J."/>
            <person name="Schein J.E."/>
            <person name="Sohrmann M."/>
            <person name="Spieth J."/>
            <person name="Stajich J.E."/>
            <person name="Wei C."/>
            <person name="Willey D."/>
            <person name="Wilson R.K."/>
            <person name="Durbin R."/>
            <person name="Waterston R.H."/>
        </authorList>
    </citation>
    <scope>NUCLEOTIDE SEQUENCE [LARGE SCALE GENOMIC DNA]</scope>
    <source>
        <strain evidence="7 8">AF16</strain>
    </source>
</reference>
<organism evidence="7 8">
    <name type="scientific">Caenorhabditis briggsae</name>
    <dbReference type="NCBI Taxonomy" id="6238"/>
    <lineage>
        <taxon>Eukaryota</taxon>
        <taxon>Metazoa</taxon>
        <taxon>Ecdysozoa</taxon>
        <taxon>Nematoda</taxon>
        <taxon>Chromadorea</taxon>
        <taxon>Rhabditida</taxon>
        <taxon>Rhabditina</taxon>
        <taxon>Rhabditomorpha</taxon>
        <taxon>Rhabditoidea</taxon>
        <taxon>Rhabditidae</taxon>
        <taxon>Peloderinae</taxon>
        <taxon>Caenorhabditis</taxon>
    </lineage>
</organism>
<feature type="transmembrane region" description="Helical" evidence="5">
    <location>
        <begin position="122"/>
        <end position="146"/>
    </location>
</feature>
<dbReference type="InterPro" id="IPR019424">
    <property type="entry name" value="7TM_GPCR_Srsx"/>
</dbReference>
<dbReference type="SMART" id="SM01381">
    <property type="entry name" value="7TM_GPCR_Srsx"/>
    <property type="match status" value="1"/>
</dbReference>
<dbReference type="WormBase" id="CBG19119">
    <property type="protein sequence ID" value="CBP36577"/>
    <property type="gene ID" value="WBGene00038391"/>
    <property type="gene designation" value="Cbr-srsx-32"/>
</dbReference>
<dbReference type="eggNOG" id="ENOG502SY9V">
    <property type="taxonomic scope" value="Eukaryota"/>
</dbReference>
<dbReference type="FunCoup" id="A8XUU9">
    <property type="interactions" value="3"/>
</dbReference>
<dbReference type="OMA" id="RPSAHEW"/>
<keyword evidence="4 5" id="KW-0472">Membrane</keyword>
<dbReference type="InterPro" id="IPR047130">
    <property type="entry name" value="7TM_GPCR_Srsx_nematod"/>
</dbReference>
<keyword evidence="8" id="KW-1185">Reference proteome</keyword>
<gene>
    <name evidence="9" type="primary">srsx-32</name>
    <name evidence="7" type="synonym">Cbr-srsx-32</name>
    <name evidence="9" type="ORF">CBG19119</name>
    <name evidence="7" type="ORF">CBG_19119</name>
</gene>
<reference evidence="7 8" key="2">
    <citation type="journal article" date="2011" name="PLoS Genet.">
        <title>Caenorhabditis briggsae recombinant inbred line genotypes reveal inter-strain incompatibility and the evolution of recombination.</title>
        <authorList>
            <person name="Ross J.A."/>
            <person name="Koboldt D.C."/>
            <person name="Staisch J.E."/>
            <person name="Chamberlin H.M."/>
            <person name="Gupta B.P."/>
            <person name="Miller R.D."/>
            <person name="Baird S.E."/>
            <person name="Haag E.S."/>
        </authorList>
    </citation>
    <scope>NUCLEOTIDE SEQUENCE [LARGE SCALE GENOMIC DNA]</scope>
    <source>
        <strain evidence="7 8">AF16</strain>
    </source>
</reference>
<feature type="transmembrane region" description="Helical" evidence="5">
    <location>
        <begin position="47"/>
        <end position="69"/>
    </location>
</feature>
<proteinExistence type="predicted"/>
<dbReference type="PANTHER" id="PTHR23360">
    <property type="entry name" value="G-PROTEIN COUPLED RECEPTORS FAMILY 1 PROFILE DOMAIN-CONTAINING PROTEIN-RELATED"/>
    <property type="match status" value="1"/>
</dbReference>
<dbReference type="InterPro" id="IPR017452">
    <property type="entry name" value="GPCR_Rhodpsn_7TM"/>
</dbReference>
<dbReference type="AlphaFoldDB" id="A8XUU9"/>
<dbReference type="Gene3D" id="1.20.1070.10">
    <property type="entry name" value="Rhodopsin 7-helix transmembrane proteins"/>
    <property type="match status" value="1"/>
</dbReference>
<evidence type="ECO:0000313" key="7">
    <source>
        <dbReference type="EMBL" id="CAP36420.2"/>
    </source>
</evidence>
<dbReference type="GO" id="GO:0004930">
    <property type="term" value="F:G protein-coupled receptor activity"/>
    <property type="evidence" value="ECO:0007669"/>
    <property type="project" value="InterPro"/>
</dbReference>
<comment type="subcellular location">
    <subcellularLocation>
        <location evidence="1">Membrane</location>
    </subcellularLocation>
</comment>
<evidence type="ECO:0000259" key="6">
    <source>
        <dbReference type="PROSITE" id="PS50262"/>
    </source>
</evidence>
<dbReference type="GO" id="GO:0016020">
    <property type="term" value="C:membrane"/>
    <property type="evidence" value="ECO:0007669"/>
    <property type="project" value="UniProtKB-SubCell"/>
</dbReference>
<name>A8XUU9_CAEBR</name>
<evidence type="ECO:0000256" key="4">
    <source>
        <dbReference type="ARBA" id="ARBA00023136"/>
    </source>
</evidence>
<dbReference type="EMBL" id="HE601047">
    <property type="protein sequence ID" value="CAP36420.2"/>
    <property type="molecule type" value="Genomic_DNA"/>
</dbReference>
<evidence type="ECO:0000313" key="8">
    <source>
        <dbReference type="Proteomes" id="UP000008549"/>
    </source>
</evidence>
<feature type="transmembrane region" description="Helical" evidence="5">
    <location>
        <begin position="257"/>
        <end position="279"/>
    </location>
</feature>
<dbReference type="Pfam" id="PF10320">
    <property type="entry name" value="7TM_GPCR_Srsx"/>
    <property type="match status" value="1"/>
</dbReference>
<evidence type="ECO:0000256" key="5">
    <source>
        <dbReference type="SAM" id="Phobius"/>
    </source>
</evidence>
<accession>A8XUU9</accession>
<feature type="transmembrane region" description="Helical" evidence="5">
    <location>
        <begin position="190"/>
        <end position="211"/>
    </location>
</feature>
<dbReference type="InterPro" id="IPR000276">
    <property type="entry name" value="GPCR_Rhodpsn"/>
</dbReference>
<dbReference type="Proteomes" id="UP000008549">
    <property type="component" value="Unassembled WGS sequence"/>
</dbReference>
<evidence type="ECO:0000256" key="1">
    <source>
        <dbReference type="ARBA" id="ARBA00004370"/>
    </source>
</evidence>
<feature type="domain" description="G-protein coupled receptors family 1 profile" evidence="6">
    <location>
        <begin position="26"/>
        <end position="276"/>
    </location>
</feature>